<keyword evidence="2" id="KW-1185">Reference proteome</keyword>
<evidence type="ECO:0000313" key="1">
    <source>
        <dbReference type="EMBL" id="KXS96850.1"/>
    </source>
</evidence>
<organism evidence="1 2">
    <name type="scientific">Pseudocercospora eumusae</name>
    <dbReference type="NCBI Taxonomy" id="321146"/>
    <lineage>
        <taxon>Eukaryota</taxon>
        <taxon>Fungi</taxon>
        <taxon>Dikarya</taxon>
        <taxon>Ascomycota</taxon>
        <taxon>Pezizomycotina</taxon>
        <taxon>Dothideomycetes</taxon>
        <taxon>Dothideomycetidae</taxon>
        <taxon>Mycosphaerellales</taxon>
        <taxon>Mycosphaerellaceae</taxon>
        <taxon>Pseudocercospora</taxon>
    </lineage>
</organism>
<dbReference type="Proteomes" id="UP000070133">
    <property type="component" value="Unassembled WGS sequence"/>
</dbReference>
<accession>A0A139H2Z4</accession>
<comment type="caution">
    <text evidence="1">The sequence shown here is derived from an EMBL/GenBank/DDBJ whole genome shotgun (WGS) entry which is preliminary data.</text>
</comment>
<protein>
    <submittedName>
        <fullName evidence="1">Uncharacterized protein</fullName>
    </submittedName>
</protein>
<dbReference type="EMBL" id="LFZN01000161">
    <property type="protein sequence ID" value="KXS96850.1"/>
    <property type="molecule type" value="Genomic_DNA"/>
</dbReference>
<evidence type="ECO:0000313" key="2">
    <source>
        <dbReference type="Proteomes" id="UP000070133"/>
    </source>
</evidence>
<gene>
    <name evidence="1" type="ORF">AC578_7406</name>
</gene>
<sequence length="333" mass="38086">MCKYTLFNFLCGGTKIKVAEPCDQASTNYLGITFCRSDPHPHIDDSKPREFVSPTFGPGICSNMHCRELWGMVPKHQAEKHLAQDLVEDDTPFDMSPEACQEREDIWARTMLDEEQQMDAYWTKWPLPVHTMTLNAKGWLFPQSFSTAEFAEISQQCSASLPHIDDVHWKELNPKYLSQQALQYVTSLYLPASVTDVRRHEIPITTPVKQFFGPFRIREHTCRPATGFCKTCGLYQTKTKTSAKQNNFFFSQQDFEKRLEASEIYAEENKAFGLHYKPLRPGLISDPSASRSDTGGDDHGDLGEKVLEDFFFQMDVDEFVADVDAGVYDMMEI</sequence>
<dbReference type="OrthoDB" id="3650029at2759"/>
<proteinExistence type="predicted"/>
<reference evidence="1 2" key="1">
    <citation type="submission" date="2015-07" db="EMBL/GenBank/DDBJ databases">
        <title>Comparative genomics of the Sigatoka disease complex on banana suggests a link between parallel evolutionary changes in Pseudocercospora fijiensis and Pseudocercospora eumusae and increased virulence on the banana host.</title>
        <authorList>
            <person name="Chang T.-C."/>
            <person name="Salvucci A."/>
            <person name="Crous P.W."/>
            <person name="Stergiopoulos I."/>
        </authorList>
    </citation>
    <scope>NUCLEOTIDE SEQUENCE [LARGE SCALE GENOMIC DNA]</scope>
    <source>
        <strain evidence="1 2">CBS 114824</strain>
    </source>
</reference>
<dbReference type="AlphaFoldDB" id="A0A139H2Z4"/>
<name>A0A139H2Z4_9PEZI</name>